<feature type="domain" description="Trichome birefringence-like N-terminal" evidence="9">
    <location>
        <begin position="40"/>
        <end position="87"/>
    </location>
</feature>
<dbReference type="GO" id="GO:0016413">
    <property type="term" value="F:O-acetyltransferase activity"/>
    <property type="evidence" value="ECO:0007669"/>
    <property type="project" value="InterPro"/>
</dbReference>
<dbReference type="AlphaFoldDB" id="A0AAP0MQY6"/>
<proteinExistence type="inferred from homology"/>
<gene>
    <name evidence="10" type="ORF">WN944_010075</name>
</gene>
<organism evidence="10 11">
    <name type="scientific">Citrus x changshan-huyou</name>
    <dbReference type="NCBI Taxonomy" id="2935761"/>
    <lineage>
        <taxon>Eukaryota</taxon>
        <taxon>Viridiplantae</taxon>
        <taxon>Streptophyta</taxon>
        <taxon>Embryophyta</taxon>
        <taxon>Tracheophyta</taxon>
        <taxon>Spermatophyta</taxon>
        <taxon>Magnoliopsida</taxon>
        <taxon>eudicotyledons</taxon>
        <taxon>Gunneridae</taxon>
        <taxon>Pentapetalae</taxon>
        <taxon>rosids</taxon>
        <taxon>malvids</taxon>
        <taxon>Sapindales</taxon>
        <taxon>Rutaceae</taxon>
        <taxon>Aurantioideae</taxon>
        <taxon>Citrus</taxon>
    </lineage>
</organism>
<comment type="subcellular location">
    <subcellularLocation>
        <location evidence="1">Membrane</location>
        <topology evidence="1">Single-pass membrane protein</topology>
    </subcellularLocation>
</comment>
<accession>A0AAP0MQY6</accession>
<dbReference type="GO" id="GO:0016020">
    <property type="term" value="C:membrane"/>
    <property type="evidence" value="ECO:0007669"/>
    <property type="project" value="UniProtKB-SubCell"/>
</dbReference>
<dbReference type="Pfam" id="PF14416">
    <property type="entry name" value="PMR5N"/>
    <property type="match status" value="2"/>
</dbReference>
<evidence type="ECO:0000256" key="6">
    <source>
        <dbReference type="ARBA" id="ARBA00023136"/>
    </source>
</evidence>
<feature type="chain" id="PRO_5042946238" description="Trichome birefringence-like N-terminal domain-containing protein" evidence="7">
    <location>
        <begin position="21"/>
        <end position="563"/>
    </location>
</feature>
<evidence type="ECO:0000256" key="1">
    <source>
        <dbReference type="ARBA" id="ARBA00004167"/>
    </source>
</evidence>
<keyword evidence="6" id="KW-0472">Membrane</keyword>
<evidence type="ECO:0000256" key="7">
    <source>
        <dbReference type="SAM" id="SignalP"/>
    </source>
</evidence>
<dbReference type="PANTHER" id="PTHR32285:SF38">
    <property type="entry name" value="OS01G0614300 PROTEIN"/>
    <property type="match status" value="1"/>
</dbReference>
<evidence type="ECO:0000256" key="2">
    <source>
        <dbReference type="ARBA" id="ARBA00007727"/>
    </source>
</evidence>
<comment type="caution">
    <text evidence="10">The sequence shown here is derived from an EMBL/GenBank/DDBJ whole genome shotgun (WGS) entry which is preliminary data.</text>
</comment>
<dbReference type="Proteomes" id="UP001428341">
    <property type="component" value="Unassembled WGS sequence"/>
</dbReference>
<dbReference type="PANTHER" id="PTHR32285">
    <property type="entry name" value="PROTEIN TRICHOME BIREFRINGENCE-LIKE 9-RELATED"/>
    <property type="match status" value="1"/>
</dbReference>
<evidence type="ECO:0000259" key="8">
    <source>
        <dbReference type="Pfam" id="PF13839"/>
    </source>
</evidence>
<evidence type="ECO:0000259" key="9">
    <source>
        <dbReference type="Pfam" id="PF14416"/>
    </source>
</evidence>
<reference evidence="10 11" key="1">
    <citation type="submission" date="2024-05" db="EMBL/GenBank/DDBJ databases">
        <title>Haplotype-resolved chromosome-level genome assembly of Huyou (Citrus changshanensis).</title>
        <authorList>
            <person name="Miao C."/>
            <person name="Chen W."/>
            <person name="Wu Y."/>
            <person name="Wang L."/>
            <person name="Zhao S."/>
            <person name="Grierson D."/>
            <person name="Xu C."/>
            <person name="Chen K."/>
        </authorList>
    </citation>
    <scope>NUCLEOTIDE SEQUENCE [LARGE SCALE GENOMIC DNA]</scope>
    <source>
        <strain evidence="10">01-14</strain>
        <tissue evidence="10">Leaf</tissue>
    </source>
</reference>
<dbReference type="InterPro" id="IPR029962">
    <property type="entry name" value="TBL"/>
</dbReference>
<feature type="signal peptide" evidence="7">
    <location>
        <begin position="1"/>
        <end position="20"/>
    </location>
</feature>
<dbReference type="GO" id="GO:0005794">
    <property type="term" value="C:Golgi apparatus"/>
    <property type="evidence" value="ECO:0007669"/>
    <property type="project" value="TreeGrafter"/>
</dbReference>
<keyword evidence="4" id="KW-0735">Signal-anchor</keyword>
<name>A0AAP0MQY6_9ROSI</name>
<evidence type="ECO:0008006" key="12">
    <source>
        <dbReference type="Google" id="ProtNLM"/>
    </source>
</evidence>
<keyword evidence="3" id="KW-0812">Transmembrane</keyword>
<feature type="domain" description="Trichome birefringence-like C-terminal" evidence="8">
    <location>
        <begin position="92"/>
        <end position="171"/>
    </location>
</feature>
<feature type="domain" description="Trichome birefringence-like C-terminal" evidence="8">
    <location>
        <begin position="268"/>
        <end position="541"/>
    </location>
</feature>
<evidence type="ECO:0000256" key="4">
    <source>
        <dbReference type="ARBA" id="ARBA00022968"/>
    </source>
</evidence>
<evidence type="ECO:0000256" key="3">
    <source>
        <dbReference type="ARBA" id="ARBA00022692"/>
    </source>
</evidence>
<keyword evidence="5" id="KW-1133">Transmembrane helix</keyword>
<evidence type="ECO:0000313" key="10">
    <source>
        <dbReference type="EMBL" id="KAK9221648.1"/>
    </source>
</evidence>
<dbReference type="Pfam" id="PF13839">
    <property type="entry name" value="PC-Esterase"/>
    <property type="match status" value="2"/>
</dbReference>
<evidence type="ECO:0000313" key="11">
    <source>
        <dbReference type="Proteomes" id="UP001428341"/>
    </source>
</evidence>
<dbReference type="InterPro" id="IPR026057">
    <property type="entry name" value="TBL_C"/>
</dbReference>
<dbReference type="EMBL" id="JBCGBO010000002">
    <property type="protein sequence ID" value="KAK9221648.1"/>
    <property type="molecule type" value="Genomic_DNA"/>
</dbReference>
<sequence length="563" mass="63870">MVVLCLNLVSSSVSLPTVHSMATSIAPSAGFTTLNEKDMKQCNIFNGKWDYNAGGSPLYNKARCPFLIDQLICQKDGRPARQILRLRTGLGFNGTGMLERLKNRELIVVGSSLNKNQWESLASLLYSTTSRAHVNVPSAVCKVFQALDYNCSAEFCWSPFLVQLDTESANGKLDVLHYLNISLFTVRSVAISVTPSTGFATLIKSDNPVEEEKLCNIFNGKWVYNGEASPLYNEAQCPFLSDQVSCQRNGRPDVEYEKWTWKAEGCEIPRFNATDMLERLKNKRVIIVGDSLNRNQWESLACLLYTAIPPSRVHVDVQNGVYKVLRALDYDCSVEFYWSPFLVQLDASNALGSRILRLDELSASAQKWKGADVMVFNTGHWWVHRGKIKAWELFEHDGKLMENLNVDEAFEIAMETWANWIDENVDATKTMVFFRSISPEHKGEQWCYNTTEPITDESYVAKFPKSMVEIVKRTIGGMSTPVKYLNITKLSQYRVDAHPTIYTKKREFLIAKQQMQQETYADCSHWCLPGLPDTWNTLLYASMVLSNSRDISNSSHLLFDVSF</sequence>
<keyword evidence="7" id="KW-0732">Signal</keyword>
<evidence type="ECO:0000256" key="5">
    <source>
        <dbReference type="ARBA" id="ARBA00022989"/>
    </source>
</evidence>
<keyword evidence="11" id="KW-1185">Reference proteome</keyword>
<feature type="domain" description="Trichome birefringence-like N-terminal" evidence="9">
    <location>
        <begin position="215"/>
        <end position="267"/>
    </location>
</feature>
<protein>
    <recommendedName>
        <fullName evidence="12">Trichome birefringence-like N-terminal domain-containing protein</fullName>
    </recommendedName>
</protein>
<comment type="similarity">
    <text evidence="2">Belongs to the PC-esterase family. TBL subfamily.</text>
</comment>
<dbReference type="InterPro" id="IPR025846">
    <property type="entry name" value="TBL_N"/>
</dbReference>